<keyword evidence="1" id="KW-0812">Transmembrane</keyword>
<gene>
    <name evidence="2" type="ORF">EDS130_LOCUS44998</name>
</gene>
<comment type="caution">
    <text evidence="2">The sequence shown here is derived from an EMBL/GenBank/DDBJ whole genome shotgun (WGS) entry which is preliminary data.</text>
</comment>
<accession>A0A815VJP3</accession>
<proteinExistence type="predicted"/>
<feature type="transmembrane region" description="Helical" evidence="1">
    <location>
        <begin position="102"/>
        <end position="123"/>
    </location>
</feature>
<evidence type="ECO:0000313" key="3">
    <source>
        <dbReference type="Proteomes" id="UP000663852"/>
    </source>
</evidence>
<dbReference type="AlphaFoldDB" id="A0A815VJP3"/>
<dbReference type="EMBL" id="CAJNOJ010000974">
    <property type="protein sequence ID" value="CAF1536642.1"/>
    <property type="molecule type" value="Genomic_DNA"/>
</dbReference>
<keyword evidence="1" id="KW-0472">Membrane</keyword>
<sequence>MNCQYFLVILLWIIIEVYSFGENGSGIRHLDFTTPSAVYPVYKSAKSQGLLRVHILRRTTTLSTNETTSISPSFDDLLEKYLEKKGKDKFANWYGDRTNGHIMNSSSFLVLLLIFLTFLYLTIFK</sequence>
<keyword evidence="1" id="KW-1133">Transmembrane helix</keyword>
<reference evidence="2" key="1">
    <citation type="submission" date="2021-02" db="EMBL/GenBank/DDBJ databases">
        <authorList>
            <person name="Nowell W R."/>
        </authorList>
    </citation>
    <scope>NUCLEOTIDE SEQUENCE</scope>
</reference>
<evidence type="ECO:0000313" key="2">
    <source>
        <dbReference type="EMBL" id="CAF1536642.1"/>
    </source>
</evidence>
<name>A0A815VJP3_ADIRI</name>
<feature type="transmembrane region" description="Helical" evidence="1">
    <location>
        <begin position="5"/>
        <end position="21"/>
    </location>
</feature>
<dbReference type="Proteomes" id="UP000663852">
    <property type="component" value="Unassembled WGS sequence"/>
</dbReference>
<protein>
    <submittedName>
        <fullName evidence="2">Uncharacterized protein</fullName>
    </submittedName>
</protein>
<evidence type="ECO:0000256" key="1">
    <source>
        <dbReference type="SAM" id="Phobius"/>
    </source>
</evidence>
<organism evidence="2 3">
    <name type="scientific">Adineta ricciae</name>
    <name type="common">Rotifer</name>
    <dbReference type="NCBI Taxonomy" id="249248"/>
    <lineage>
        <taxon>Eukaryota</taxon>
        <taxon>Metazoa</taxon>
        <taxon>Spiralia</taxon>
        <taxon>Gnathifera</taxon>
        <taxon>Rotifera</taxon>
        <taxon>Eurotatoria</taxon>
        <taxon>Bdelloidea</taxon>
        <taxon>Adinetida</taxon>
        <taxon>Adinetidae</taxon>
        <taxon>Adineta</taxon>
    </lineage>
</organism>